<dbReference type="SUPFAM" id="SSF53756">
    <property type="entry name" value="UDP-Glycosyltransferase/glycogen phosphorylase"/>
    <property type="match status" value="1"/>
</dbReference>
<evidence type="ECO:0000313" key="1">
    <source>
        <dbReference type="EMBL" id="MBN7817569.1"/>
    </source>
</evidence>
<keyword evidence="2" id="KW-1185">Reference proteome</keyword>
<dbReference type="RefSeq" id="WP_206588235.1">
    <property type="nucleotide sequence ID" value="NZ_JAFKCU010000006.1"/>
</dbReference>
<evidence type="ECO:0000313" key="2">
    <source>
        <dbReference type="Proteomes" id="UP000664480"/>
    </source>
</evidence>
<reference evidence="1 2" key="1">
    <citation type="submission" date="2021-03" db="EMBL/GenBank/DDBJ databases">
        <title>novel species isolated from a fishpond in China.</title>
        <authorList>
            <person name="Lu H."/>
            <person name="Cai Z."/>
        </authorList>
    </citation>
    <scope>NUCLEOTIDE SEQUENCE [LARGE SCALE GENOMIC DNA]</scope>
    <source>
        <strain evidence="1 2">YJ13C</strain>
    </source>
</reference>
<gene>
    <name evidence="1" type="ORF">J0A69_19155</name>
</gene>
<dbReference type="Proteomes" id="UP000664480">
    <property type="component" value="Unassembled WGS sequence"/>
</dbReference>
<proteinExistence type="predicted"/>
<evidence type="ECO:0008006" key="3">
    <source>
        <dbReference type="Google" id="ProtNLM"/>
    </source>
</evidence>
<name>A0ABS3CPI0_9BACT</name>
<comment type="caution">
    <text evidence="1">The sequence shown here is derived from an EMBL/GenBank/DDBJ whole genome shotgun (WGS) entry which is preliminary data.</text>
</comment>
<organism evidence="1 2">
    <name type="scientific">Algoriphagus pacificus</name>
    <dbReference type="NCBI Taxonomy" id="2811234"/>
    <lineage>
        <taxon>Bacteria</taxon>
        <taxon>Pseudomonadati</taxon>
        <taxon>Bacteroidota</taxon>
        <taxon>Cytophagia</taxon>
        <taxon>Cytophagales</taxon>
        <taxon>Cyclobacteriaceae</taxon>
        <taxon>Algoriphagus</taxon>
    </lineage>
</organism>
<sequence length="461" mass="53672">MKVCLLIPDGIGIRNYLYSNIIPLLNDRAVQIAVWHSLDKAVMKETERINPKMNFEEYQFRFYKEDPFPRFLRDCVGYARLMVNSKIEDNPTILDNWLPKKNFKGKVSNFLAKKLGGTFDNLDKITKVDTIIQHQNRKSSAYKQYKEDLKKIKPDVILCTHQREPNAGIAMLAANDLGIKTVTAIFSWDNLPKGRLPMRAQNYLVWSNYMRSELLKYFPDIKEESIQITGTPQFDFYSNKNLIQSKEEFAAEYGLDPSKRWVCFSGDDSLTSPHDPIYLKDIGEALDQAEDLEILFRPVPVEGFERYQSVLDKYPFIKTLVPKWKKGELWNKFFPYPEDIAVLVNLAYHADTVINVGSTMALDFSQFNKPGLYVNYEVDKNHPWSIERVYKFQHFKTFKDLDAVGWINSKDEILPMVRKAINTPDELAKDRLKWKERIVFQDLESSAAQRIVNFLTPSTIQ</sequence>
<accession>A0ABS3CPI0</accession>
<dbReference type="EMBL" id="JAFKCU010000006">
    <property type="protein sequence ID" value="MBN7817569.1"/>
    <property type="molecule type" value="Genomic_DNA"/>
</dbReference>
<protein>
    <recommendedName>
        <fullName evidence="3">Diacylglycerol glucosyltransferase N-terminal domain-containing protein</fullName>
    </recommendedName>
</protein>